<dbReference type="RefSeq" id="XP_008715790.1">
    <property type="nucleotide sequence ID" value="XM_008717568.1"/>
</dbReference>
<dbReference type="AlphaFoldDB" id="W2RXN3"/>
<evidence type="ECO:0000256" key="1">
    <source>
        <dbReference type="SAM" id="MobiDB-lite"/>
    </source>
</evidence>
<organism evidence="2 3">
    <name type="scientific">Cyphellophora europaea (strain CBS 101466)</name>
    <name type="common">Phialophora europaea</name>
    <dbReference type="NCBI Taxonomy" id="1220924"/>
    <lineage>
        <taxon>Eukaryota</taxon>
        <taxon>Fungi</taxon>
        <taxon>Dikarya</taxon>
        <taxon>Ascomycota</taxon>
        <taxon>Pezizomycotina</taxon>
        <taxon>Eurotiomycetes</taxon>
        <taxon>Chaetothyriomycetidae</taxon>
        <taxon>Chaetothyriales</taxon>
        <taxon>Cyphellophoraceae</taxon>
        <taxon>Cyphellophora</taxon>
    </lineage>
</organism>
<gene>
    <name evidence="2" type="ORF">HMPREF1541_03216</name>
</gene>
<name>W2RXN3_CYPE1</name>
<feature type="region of interest" description="Disordered" evidence="1">
    <location>
        <begin position="1"/>
        <end position="55"/>
    </location>
</feature>
<sequence>MARDPRQDRSRSNNAESAETTIASSLPDRNRHRRRNGRTSDNADLPNLGDESQPRMNWYEAGRELQKRGLNVTINLANLDQPVNPSGASFDHIFTSNGPSSNYSVPEEALRALLPLRATIEFKAPQVLATSSTLPNADLPPVTCYLCEETFDNEQQRECHFARNQKYCALCKKDFDCEGLLRGSGHECAEYLNRGKARSVGRSAHASPENWVD</sequence>
<feature type="compositionally biased region" description="Basic and acidic residues" evidence="1">
    <location>
        <begin position="1"/>
        <end position="11"/>
    </location>
</feature>
<accession>W2RXN3</accession>
<protein>
    <submittedName>
        <fullName evidence="2">Uncharacterized protein</fullName>
    </submittedName>
</protein>
<evidence type="ECO:0000313" key="2">
    <source>
        <dbReference type="EMBL" id="ETN41281.1"/>
    </source>
</evidence>
<evidence type="ECO:0000313" key="3">
    <source>
        <dbReference type="Proteomes" id="UP000030752"/>
    </source>
</evidence>
<dbReference type="InParanoid" id="W2RXN3"/>
<dbReference type="GeneID" id="19970555"/>
<dbReference type="EMBL" id="KB822719">
    <property type="protein sequence ID" value="ETN41281.1"/>
    <property type="molecule type" value="Genomic_DNA"/>
</dbReference>
<dbReference type="HOGENOM" id="CLU_1294354_0_0_1"/>
<reference evidence="2 3" key="1">
    <citation type="submission" date="2013-03" db="EMBL/GenBank/DDBJ databases">
        <title>The Genome Sequence of Phialophora europaea CBS 101466.</title>
        <authorList>
            <consortium name="The Broad Institute Genomics Platform"/>
            <person name="Cuomo C."/>
            <person name="de Hoog S."/>
            <person name="Gorbushina A."/>
            <person name="Walker B."/>
            <person name="Young S.K."/>
            <person name="Zeng Q."/>
            <person name="Gargeya S."/>
            <person name="Fitzgerald M."/>
            <person name="Haas B."/>
            <person name="Abouelleil A."/>
            <person name="Allen A.W."/>
            <person name="Alvarado L."/>
            <person name="Arachchi H.M."/>
            <person name="Berlin A.M."/>
            <person name="Chapman S.B."/>
            <person name="Gainer-Dewar J."/>
            <person name="Goldberg J."/>
            <person name="Griggs A."/>
            <person name="Gujja S."/>
            <person name="Hansen M."/>
            <person name="Howarth C."/>
            <person name="Imamovic A."/>
            <person name="Ireland A."/>
            <person name="Larimer J."/>
            <person name="McCowan C."/>
            <person name="Murphy C."/>
            <person name="Pearson M."/>
            <person name="Poon T.W."/>
            <person name="Priest M."/>
            <person name="Roberts A."/>
            <person name="Saif S."/>
            <person name="Shea T."/>
            <person name="Sisk P."/>
            <person name="Sykes S."/>
            <person name="Wortman J."/>
            <person name="Nusbaum C."/>
            <person name="Birren B."/>
        </authorList>
    </citation>
    <scope>NUCLEOTIDE SEQUENCE [LARGE SCALE GENOMIC DNA]</scope>
    <source>
        <strain evidence="2 3">CBS 101466</strain>
    </source>
</reference>
<keyword evidence="3" id="KW-1185">Reference proteome</keyword>
<dbReference type="VEuPathDB" id="FungiDB:HMPREF1541_03216"/>
<proteinExistence type="predicted"/>
<feature type="compositionally biased region" description="Polar residues" evidence="1">
    <location>
        <begin position="12"/>
        <end position="24"/>
    </location>
</feature>
<dbReference type="Proteomes" id="UP000030752">
    <property type="component" value="Unassembled WGS sequence"/>
</dbReference>